<proteinExistence type="predicted"/>
<reference evidence="1" key="1">
    <citation type="journal article" date="2015" name="Nature">
        <title>Complex archaea that bridge the gap between prokaryotes and eukaryotes.</title>
        <authorList>
            <person name="Spang A."/>
            <person name="Saw J.H."/>
            <person name="Jorgensen S.L."/>
            <person name="Zaremba-Niedzwiedzka K."/>
            <person name="Martijn J."/>
            <person name="Lind A.E."/>
            <person name="van Eijk R."/>
            <person name="Schleper C."/>
            <person name="Guy L."/>
            <person name="Ettema T.J."/>
        </authorList>
    </citation>
    <scope>NUCLEOTIDE SEQUENCE</scope>
</reference>
<dbReference type="EMBL" id="LAZR01028867">
    <property type="protein sequence ID" value="KKL61280.1"/>
    <property type="molecule type" value="Genomic_DNA"/>
</dbReference>
<protein>
    <submittedName>
        <fullName evidence="1">Uncharacterized protein</fullName>
    </submittedName>
</protein>
<evidence type="ECO:0000313" key="1">
    <source>
        <dbReference type="EMBL" id="KKL61280.1"/>
    </source>
</evidence>
<name>A0A0F9FVC6_9ZZZZ</name>
<comment type="caution">
    <text evidence="1">The sequence shown here is derived from an EMBL/GenBank/DDBJ whole genome shotgun (WGS) entry which is preliminary data.</text>
</comment>
<gene>
    <name evidence="1" type="ORF">LCGC14_2196880</name>
</gene>
<accession>A0A0F9FVC6</accession>
<organism evidence="1">
    <name type="scientific">marine sediment metagenome</name>
    <dbReference type="NCBI Taxonomy" id="412755"/>
    <lineage>
        <taxon>unclassified sequences</taxon>
        <taxon>metagenomes</taxon>
        <taxon>ecological metagenomes</taxon>
    </lineage>
</organism>
<dbReference type="AlphaFoldDB" id="A0A0F9FVC6"/>
<sequence length="36" mass="4175">MRWLTLTMKDDSLNDLPGVAEWLEEVAILIEEESKV</sequence>